<organism evidence="3 4">
    <name type="scientific">Pseudoxanthobacter soli DSM 19599</name>
    <dbReference type="NCBI Taxonomy" id="1123029"/>
    <lineage>
        <taxon>Bacteria</taxon>
        <taxon>Pseudomonadati</taxon>
        <taxon>Pseudomonadota</taxon>
        <taxon>Alphaproteobacteria</taxon>
        <taxon>Hyphomicrobiales</taxon>
        <taxon>Segnochrobactraceae</taxon>
        <taxon>Pseudoxanthobacter</taxon>
    </lineage>
</organism>
<evidence type="ECO:0000259" key="2">
    <source>
        <dbReference type="Pfam" id="PF07995"/>
    </source>
</evidence>
<keyword evidence="4" id="KW-1185">Reference proteome</keyword>
<dbReference type="InterPro" id="IPR011041">
    <property type="entry name" value="Quinoprot_gluc/sorb_DH_b-prop"/>
</dbReference>
<dbReference type="Gene3D" id="2.120.10.30">
    <property type="entry name" value="TolB, C-terminal domain"/>
    <property type="match status" value="1"/>
</dbReference>
<proteinExistence type="predicted"/>
<dbReference type="PANTHER" id="PTHR19328:SF75">
    <property type="entry name" value="ALDOSE SUGAR DEHYDROGENASE YLII"/>
    <property type="match status" value="1"/>
</dbReference>
<evidence type="ECO:0000256" key="1">
    <source>
        <dbReference type="SAM" id="SignalP"/>
    </source>
</evidence>
<dbReference type="Proteomes" id="UP000186406">
    <property type="component" value="Unassembled WGS sequence"/>
</dbReference>
<reference evidence="3 4" key="1">
    <citation type="submission" date="2016-12" db="EMBL/GenBank/DDBJ databases">
        <authorList>
            <person name="Song W.-J."/>
            <person name="Kurnit D.M."/>
        </authorList>
    </citation>
    <scope>NUCLEOTIDE SEQUENCE [LARGE SCALE GENOMIC DNA]</scope>
    <source>
        <strain evidence="3 4">DSM 19599</strain>
    </source>
</reference>
<feature type="chain" id="PRO_5012590895" evidence="1">
    <location>
        <begin position="39"/>
        <end position="399"/>
    </location>
</feature>
<dbReference type="PANTHER" id="PTHR19328">
    <property type="entry name" value="HEDGEHOG-INTERACTING PROTEIN"/>
    <property type="match status" value="1"/>
</dbReference>
<dbReference type="SUPFAM" id="SSF50952">
    <property type="entry name" value="Soluble quinoprotein glucose dehydrogenase"/>
    <property type="match status" value="1"/>
</dbReference>
<gene>
    <name evidence="3" type="ORF">SAMN02745172_03352</name>
</gene>
<feature type="signal peptide" evidence="1">
    <location>
        <begin position="1"/>
        <end position="38"/>
    </location>
</feature>
<sequence length="399" mass="42423">MSAKSRTALKCRTALAIKLAVALGIAVPSLVAAGSASAQTPVRSVNAGTNKPDAERPFKVTPVATFSSPWAIAVLPDGRLLITEKPGRLYLVTQQGTRHEVRGVPKVLYGGQNGLLDMAISPRFATDRTVYFTYVEPTSGGGGLVLARARLAGSETSLRLADLTTLWRQGPAGSGGQPGGIIAFSPDGQHLFLTVGDRMRPETAQNPDLPLGKVLRLNLDGSTPADNPNASAGGVRAETWSEGHRNPYGLAFAPDGRLWLHEMGPRGGDELNLILPGRNYGWPIVSNGDNYDGTPIPDHDTRPEFAAPAVYWTPVIAPAGLVFYEGRMFPEWRGSALIGGLAATALVRVTVDADGSGREVNRWDLGNRIRDVAVTPDGAVWLIEDSEDGRLLRLTPGKS</sequence>
<dbReference type="Pfam" id="PF07995">
    <property type="entry name" value="GSDH"/>
    <property type="match status" value="1"/>
</dbReference>
<dbReference type="STRING" id="1123029.SAMN02745172_03352"/>
<dbReference type="AlphaFoldDB" id="A0A1M7ZP76"/>
<dbReference type="EMBL" id="FRXO01000007">
    <property type="protein sequence ID" value="SHO66693.1"/>
    <property type="molecule type" value="Genomic_DNA"/>
</dbReference>
<evidence type="ECO:0000313" key="4">
    <source>
        <dbReference type="Proteomes" id="UP000186406"/>
    </source>
</evidence>
<feature type="domain" description="Glucose/Sorbosone dehydrogenase" evidence="2">
    <location>
        <begin position="67"/>
        <end position="393"/>
    </location>
</feature>
<dbReference type="InterPro" id="IPR012938">
    <property type="entry name" value="Glc/Sorbosone_DH"/>
</dbReference>
<name>A0A1M7ZP76_9HYPH</name>
<evidence type="ECO:0000313" key="3">
    <source>
        <dbReference type="EMBL" id="SHO66693.1"/>
    </source>
</evidence>
<dbReference type="InterPro" id="IPR011042">
    <property type="entry name" value="6-blade_b-propeller_TolB-like"/>
</dbReference>
<keyword evidence="1" id="KW-0732">Signal</keyword>
<protein>
    <submittedName>
        <fullName evidence="3">Glucose/arabinose dehydrogenase, beta-propeller fold</fullName>
    </submittedName>
</protein>
<accession>A0A1M7ZP76</accession>